<reference evidence="1 2" key="1">
    <citation type="submission" date="2019-05" db="EMBL/GenBank/DDBJ databases">
        <title>Mycolicibacterium sphagni ENV482 genome assembly.</title>
        <authorList>
            <person name="Chen W."/>
            <person name="Faulkner N.W."/>
            <person name="Hyman M.R."/>
        </authorList>
    </citation>
    <scope>NUCLEOTIDE SEQUENCE [LARGE SCALE GENOMIC DNA]</scope>
    <source>
        <strain evidence="1 2">ENV482</strain>
    </source>
</reference>
<sequence length="104" mass="11660">MSWDAIPGTETNARPRISITAALQQEYPNAVAIDASVAKGRAFLAVRCDDGEVRPVYLLLDREGFIRASPPDDDPVWAKDYPLDESPTRWPMKVAQALTTWEWT</sequence>
<gene>
    <name evidence="1" type="ORF">FEG63_21575</name>
</gene>
<accession>A0ABX2JWM8</accession>
<organism evidence="1 2">
    <name type="scientific">Mycolicibacterium sphagni</name>
    <dbReference type="NCBI Taxonomy" id="1786"/>
    <lineage>
        <taxon>Bacteria</taxon>
        <taxon>Bacillati</taxon>
        <taxon>Actinomycetota</taxon>
        <taxon>Actinomycetes</taxon>
        <taxon>Mycobacteriales</taxon>
        <taxon>Mycobacteriaceae</taxon>
        <taxon>Mycolicibacterium</taxon>
    </lineage>
</organism>
<evidence type="ECO:0000313" key="2">
    <source>
        <dbReference type="Proteomes" id="UP000708347"/>
    </source>
</evidence>
<keyword evidence="2" id="KW-1185">Reference proteome</keyword>
<name>A0ABX2JWM8_9MYCO</name>
<comment type="caution">
    <text evidence="1">The sequence shown here is derived from an EMBL/GenBank/DDBJ whole genome shotgun (WGS) entry which is preliminary data.</text>
</comment>
<evidence type="ECO:0000313" key="1">
    <source>
        <dbReference type="EMBL" id="NTY62138.1"/>
    </source>
</evidence>
<proteinExistence type="predicted"/>
<dbReference type="EMBL" id="VBSB01000014">
    <property type="protein sequence ID" value="NTY62138.1"/>
    <property type="molecule type" value="Genomic_DNA"/>
</dbReference>
<dbReference type="RefSeq" id="WP_174399869.1">
    <property type="nucleotide sequence ID" value="NZ_VBSB01000014.1"/>
</dbReference>
<protein>
    <submittedName>
        <fullName evidence="1">Uncharacterized protein</fullName>
    </submittedName>
</protein>
<dbReference type="Proteomes" id="UP000708347">
    <property type="component" value="Unassembled WGS sequence"/>
</dbReference>